<gene>
    <name evidence="14" type="ORF">POM88_015944</name>
</gene>
<comment type="catalytic activity">
    <reaction evidence="9">
        <text>L-threonyl-[protein] + ATP = O-phospho-L-threonyl-[protein] + ADP + H(+)</text>
        <dbReference type="Rhea" id="RHEA:46608"/>
        <dbReference type="Rhea" id="RHEA-COMP:11060"/>
        <dbReference type="Rhea" id="RHEA-COMP:11605"/>
        <dbReference type="ChEBI" id="CHEBI:15378"/>
        <dbReference type="ChEBI" id="CHEBI:30013"/>
        <dbReference type="ChEBI" id="CHEBI:30616"/>
        <dbReference type="ChEBI" id="CHEBI:61977"/>
        <dbReference type="ChEBI" id="CHEBI:456216"/>
        <dbReference type="EC" id="2.7.11.1"/>
    </reaction>
</comment>
<reference evidence="14" key="2">
    <citation type="submission" date="2023-05" db="EMBL/GenBank/DDBJ databases">
        <authorList>
            <person name="Schelkunov M.I."/>
        </authorList>
    </citation>
    <scope>NUCLEOTIDE SEQUENCE</scope>
    <source>
        <strain evidence="14">Hsosn_3</strain>
        <tissue evidence="14">Leaf</tissue>
    </source>
</reference>
<keyword evidence="8 11" id="KW-0067">ATP-binding</keyword>
<dbReference type="FunFam" id="1.10.510.10:FF:000095">
    <property type="entry name" value="protein STRUBBELIG-RECEPTOR FAMILY 8"/>
    <property type="match status" value="1"/>
</dbReference>
<accession>A0AAD8MWB6</accession>
<evidence type="ECO:0000256" key="4">
    <source>
        <dbReference type="ARBA" id="ARBA00022527"/>
    </source>
</evidence>
<feature type="domain" description="Protein kinase" evidence="13">
    <location>
        <begin position="120"/>
        <end position="405"/>
    </location>
</feature>
<reference evidence="14" key="1">
    <citation type="submission" date="2023-02" db="EMBL/GenBank/DDBJ databases">
        <title>Genome of toxic invasive species Heracleum sosnowskyi carries increased number of genes despite the absence of recent whole-genome duplications.</title>
        <authorList>
            <person name="Schelkunov M."/>
            <person name="Shtratnikova V."/>
            <person name="Makarenko M."/>
            <person name="Klepikova A."/>
            <person name="Omelchenko D."/>
            <person name="Novikova G."/>
            <person name="Obukhova E."/>
            <person name="Bogdanov V."/>
            <person name="Penin A."/>
            <person name="Logacheva M."/>
        </authorList>
    </citation>
    <scope>NUCLEOTIDE SEQUENCE</scope>
    <source>
        <strain evidence="14">Hsosn_3</strain>
        <tissue evidence="14">Leaf</tissue>
    </source>
</reference>
<dbReference type="PROSITE" id="PS50011">
    <property type="entry name" value="PROTEIN_KINASE_DOM"/>
    <property type="match status" value="1"/>
</dbReference>
<evidence type="ECO:0000256" key="2">
    <source>
        <dbReference type="ARBA" id="ARBA00012513"/>
    </source>
</evidence>
<keyword evidence="15" id="KW-1185">Reference proteome</keyword>
<dbReference type="FunFam" id="3.30.200.20:FF:000228">
    <property type="entry name" value="Serine/threonine-protein kinase BIK1"/>
    <property type="match status" value="1"/>
</dbReference>
<name>A0AAD8MWB6_9APIA</name>
<keyword evidence="4 12" id="KW-0723">Serine/threonine-protein kinase</keyword>
<evidence type="ECO:0000256" key="8">
    <source>
        <dbReference type="ARBA" id="ARBA00022840"/>
    </source>
</evidence>
<dbReference type="PANTHER" id="PTHR45621">
    <property type="entry name" value="OS01G0588500 PROTEIN-RELATED"/>
    <property type="match status" value="1"/>
</dbReference>
<keyword evidence="6 11" id="KW-0547">Nucleotide-binding</keyword>
<evidence type="ECO:0000256" key="11">
    <source>
        <dbReference type="PROSITE-ProRule" id="PRU10141"/>
    </source>
</evidence>
<dbReference type="InterPro" id="IPR011009">
    <property type="entry name" value="Kinase-like_dom_sf"/>
</dbReference>
<dbReference type="Gene3D" id="1.10.510.10">
    <property type="entry name" value="Transferase(Phosphotransferase) domain 1"/>
    <property type="match status" value="1"/>
</dbReference>
<comment type="similarity">
    <text evidence="12">Belongs to the protein kinase superfamily.</text>
</comment>
<dbReference type="PROSITE" id="PS00108">
    <property type="entry name" value="PROTEIN_KINASE_ST"/>
    <property type="match status" value="1"/>
</dbReference>
<dbReference type="InterPro" id="IPR050823">
    <property type="entry name" value="Plant_Ser_Thr_Prot_Kinase"/>
</dbReference>
<keyword evidence="3" id="KW-1003">Cell membrane</keyword>
<dbReference type="SMART" id="SM00220">
    <property type="entry name" value="S_TKc"/>
    <property type="match status" value="1"/>
</dbReference>
<dbReference type="Pfam" id="PF07714">
    <property type="entry name" value="PK_Tyr_Ser-Thr"/>
    <property type="match status" value="1"/>
</dbReference>
<proteinExistence type="inferred from homology"/>
<keyword evidence="7 14" id="KW-0418">Kinase</keyword>
<dbReference type="AlphaFoldDB" id="A0AAD8MWB6"/>
<comment type="subcellular location">
    <subcellularLocation>
        <location evidence="1">Cell membrane</location>
    </subcellularLocation>
</comment>
<evidence type="ECO:0000313" key="15">
    <source>
        <dbReference type="Proteomes" id="UP001237642"/>
    </source>
</evidence>
<dbReference type="EMBL" id="JAUIZM010000004">
    <property type="protein sequence ID" value="KAK1387766.1"/>
    <property type="molecule type" value="Genomic_DNA"/>
</dbReference>
<sequence length="423" mass="47780">MSQRKTGQKYEGAKWRLMSDMRLQRKLSKNVKLNNMRLQRKLSNNSSSRMKIIRRVSGLLSFTARAFSVNGDAKTSGYKNRNSFLSLHHWVRRKPWNQEEVLQSSKLKRFSLNDISKATNEFNSVLGQGGFGRVYKGWVKENTFAAAKWGTGLGIAVKSLHGSSAQGYKEWLAEIKFLGELSHPNLVELIGYCLEGKQRLLVFEFMPHGSLDKHLFKRGSHFKPLSWKLRTSIALGAAKGLAYLHSEEANVIYRDLKTANILIDSRYNAKLSDFGFAKYGPGEDQTHVSTRIAGTIGYLAPEYAIRGYLTKKSDIYSFGVVLLEILTGRSVNERHLLETGYDLISWAMPYLTSENGILYVMDAEIKGQYTVRAAQGAFSLALKCISEDSKSRPDANQVVQELEQLQDLENSENIRSETLQTVL</sequence>
<evidence type="ECO:0000259" key="13">
    <source>
        <dbReference type="PROSITE" id="PS50011"/>
    </source>
</evidence>
<evidence type="ECO:0000256" key="7">
    <source>
        <dbReference type="ARBA" id="ARBA00022777"/>
    </source>
</evidence>
<dbReference type="PROSITE" id="PS00107">
    <property type="entry name" value="PROTEIN_KINASE_ATP"/>
    <property type="match status" value="1"/>
</dbReference>
<evidence type="ECO:0000256" key="6">
    <source>
        <dbReference type="ARBA" id="ARBA00022741"/>
    </source>
</evidence>
<keyword evidence="5" id="KW-0808">Transferase</keyword>
<dbReference type="EC" id="2.7.11.1" evidence="2"/>
<dbReference type="GO" id="GO:0005524">
    <property type="term" value="F:ATP binding"/>
    <property type="evidence" value="ECO:0007669"/>
    <property type="project" value="UniProtKB-UniRule"/>
</dbReference>
<evidence type="ECO:0000256" key="1">
    <source>
        <dbReference type="ARBA" id="ARBA00004236"/>
    </source>
</evidence>
<dbReference type="Proteomes" id="UP001237642">
    <property type="component" value="Unassembled WGS sequence"/>
</dbReference>
<dbReference type="InterPro" id="IPR008271">
    <property type="entry name" value="Ser/Thr_kinase_AS"/>
</dbReference>
<dbReference type="CDD" id="cd14066">
    <property type="entry name" value="STKc_IRAK"/>
    <property type="match status" value="1"/>
</dbReference>
<keyword evidence="3" id="KW-0472">Membrane</keyword>
<dbReference type="GO" id="GO:0005886">
    <property type="term" value="C:plasma membrane"/>
    <property type="evidence" value="ECO:0007669"/>
    <property type="project" value="UniProtKB-SubCell"/>
</dbReference>
<evidence type="ECO:0000256" key="3">
    <source>
        <dbReference type="ARBA" id="ARBA00022475"/>
    </source>
</evidence>
<evidence type="ECO:0000313" key="14">
    <source>
        <dbReference type="EMBL" id="KAK1387766.1"/>
    </source>
</evidence>
<dbReference type="InterPro" id="IPR000719">
    <property type="entry name" value="Prot_kinase_dom"/>
</dbReference>
<protein>
    <recommendedName>
        <fullName evidence="2">non-specific serine/threonine protein kinase</fullName>
        <ecNumber evidence="2">2.7.11.1</ecNumber>
    </recommendedName>
</protein>
<feature type="binding site" evidence="11">
    <location>
        <position position="158"/>
    </location>
    <ligand>
        <name>ATP</name>
        <dbReference type="ChEBI" id="CHEBI:30616"/>
    </ligand>
</feature>
<dbReference type="InterPro" id="IPR001245">
    <property type="entry name" value="Ser-Thr/Tyr_kinase_cat_dom"/>
</dbReference>
<evidence type="ECO:0000256" key="5">
    <source>
        <dbReference type="ARBA" id="ARBA00022679"/>
    </source>
</evidence>
<dbReference type="GO" id="GO:0004674">
    <property type="term" value="F:protein serine/threonine kinase activity"/>
    <property type="evidence" value="ECO:0007669"/>
    <property type="project" value="UniProtKB-KW"/>
</dbReference>
<evidence type="ECO:0000256" key="12">
    <source>
        <dbReference type="RuleBase" id="RU000304"/>
    </source>
</evidence>
<organism evidence="14 15">
    <name type="scientific">Heracleum sosnowskyi</name>
    <dbReference type="NCBI Taxonomy" id="360622"/>
    <lineage>
        <taxon>Eukaryota</taxon>
        <taxon>Viridiplantae</taxon>
        <taxon>Streptophyta</taxon>
        <taxon>Embryophyta</taxon>
        <taxon>Tracheophyta</taxon>
        <taxon>Spermatophyta</taxon>
        <taxon>Magnoliopsida</taxon>
        <taxon>eudicotyledons</taxon>
        <taxon>Gunneridae</taxon>
        <taxon>Pentapetalae</taxon>
        <taxon>asterids</taxon>
        <taxon>campanulids</taxon>
        <taxon>Apiales</taxon>
        <taxon>Apiaceae</taxon>
        <taxon>Apioideae</taxon>
        <taxon>apioid superclade</taxon>
        <taxon>Tordylieae</taxon>
        <taxon>Tordyliinae</taxon>
        <taxon>Heracleum</taxon>
    </lineage>
</organism>
<comment type="caution">
    <text evidence="14">The sequence shown here is derived from an EMBL/GenBank/DDBJ whole genome shotgun (WGS) entry which is preliminary data.</text>
</comment>
<comment type="catalytic activity">
    <reaction evidence="10">
        <text>L-seryl-[protein] + ATP = O-phospho-L-seryl-[protein] + ADP + H(+)</text>
        <dbReference type="Rhea" id="RHEA:17989"/>
        <dbReference type="Rhea" id="RHEA-COMP:9863"/>
        <dbReference type="Rhea" id="RHEA-COMP:11604"/>
        <dbReference type="ChEBI" id="CHEBI:15378"/>
        <dbReference type="ChEBI" id="CHEBI:29999"/>
        <dbReference type="ChEBI" id="CHEBI:30616"/>
        <dbReference type="ChEBI" id="CHEBI:83421"/>
        <dbReference type="ChEBI" id="CHEBI:456216"/>
        <dbReference type="EC" id="2.7.11.1"/>
    </reaction>
</comment>
<dbReference type="Gene3D" id="3.30.200.20">
    <property type="entry name" value="Phosphorylase Kinase, domain 1"/>
    <property type="match status" value="1"/>
</dbReference>
<dbReference type="SUPFAM" id="SSF56112">
    <property type="entry name" value="Protein kinase-like (PK-like)"/>
    <property type="match status" value="1"/>
</dbReference>
<evidence type="ECO:0000256" key="9">
    <source>
        <dbReference type="ARBA" id="ARBA00047899"/>
    </source>
</evidence>
<evidence type="ECO:0000256" key="10">
    <source>
        <dbReference type="ARBA" id="ARBA00048679"/>
    </source>
</evidence>
<dbReference type="InterPro" id="IPR017441">
    <property type="entry name" value="Protein_kinase_ATP_BS"/>
</dbReference>